<dbReference type="Proteomes" id="UP000664495">
    <property type="component" value="Unassembled WGS sequence"/>
</dbReference>
<proteinExistence type="predicted"/>
<accession>A0ABS3HJX3</accession>
<reference evidence="1 2" key="1">
    <citation type="submission" date="2021-03" db="EMBL/GenBank/DDBJ databases">
        <title>Enterococcal diversity collection.</title>
        <authorList>
            <person name="Gilmore M.S."/>
            <person name="Schwartzman J."/>
            <person name="Van Tyne D."/>
            <person name="Martin M."/>
            <person name="Earl A.M."/>
            <person name="Manson A.L."/>
            <person name="Straub T."/>
            <person name="Salamzade R."/>
            <person name="Saavedra J."/>
            <person name="Lebreton F."/>
            <person name="Prichula J."/>
            <person name="Schaufler K."/>
            <person name="Gaca A."/>
            <person name="Sgardioli B."/>
            <person name="Wagenaar J."/>
            <person name="Strong T."/>
        </authorList>
    </citation>
    <scope>NUCLEOTIDE SEQUENCE [LARGE SCALE GENOMIC DNA]</scope>
    <source>
        <strain evidence="1 2">MJM16</strain>
    </source>
</reference>
<dbReference type="InterPro" id="IPR032349">
    <property type="entry name" value="DUF4865"/>
</dbReference>
<sequence>MNVMQYKVLLPMDYDMEIIRQRVKTNGFKTDGFQDLLLKSYLMIDSETRKEYSPLYLWNNEAGMNKFIFEGFYDNILTSFGWQTITSAIPLQVELGDSIKESAYVLEIEHDILPTTKMVLPEFSLEKSTETGRVLIYNPAKWKYVEFYFFIEKPTQRKTSDTVYEILHLSM</sequence>
<dbReference type="EMBL" id="JAFLVR010000038">
    <property type="protein sequence ID" value="MBO0453757.1"/>
    <property type="molecule type" value="Genomic_DNA"/>
</dbReference>
<name>A0ABS3HJX3_9ENTE</name>
<protein>
    <submittedName>
        <fullName evidence="1">DUF4865 family protein</fullName>
    </submittedName>
</protein>
<comment type="caution">
    <text evidence="1">The sequence shown here is derived from an EMBL/GenBank/DDBJ whole genome shotgun (WGS) entry which is preliminary data.</text>
</comment>
<dbReference type="Pfam" id="PF16157">
    <property type="entry name" value="DUF4865"/>
    <property type="match status" value="1"/>
</dbReference>
<evidence type="ECO:0000313" key="1">
    <source>
        <dbReference type="EMBL" id="MBO0453757.1"/>
    </source>
</evidence>
<keyword evidence="2" id="KW-1185">Reference proteome</keyword>
<evidence type="ECO:0000313" key="2">
    <source>
        <dbReference type="Proteomes" id="UP000664495"/>
    </source>
</evidence>
<gene>
    <name evidence="1" type="ORF">JZO85_15960</name>
</gene>
<organism evidence="1 2">
    <name type="scientific">Candidatus Enterococcus murrayae</name>
    <dbReference type="NCBI Taxonomy" id="2815321"/>
    <lineage>
        <taxon>Bacteria</taxon>
        <taxon>Bacillati</taxon>
        <taxon>Bacillota</taxon>
        <taxon>Bacilli</taxon>
        <taxon>Lactobacillales</taxon>
        <taxon>Enterococcaceae</taxon>
        <taxon>Enterococcus</taxon>
    </lineage>
</organism>